<evidence type="ECO:0008006" key="2">
    <source>
        <dbReference type="Google" id="ProtNLM"/>
    </source>
</evidence>
<protein>
    <recommendedName>
        <fullName evidence="2">Head decoration protein</fullName>
    </recommendedName>
</protein>
<gene>
    <name evidence="1" type="ORF">H905_00058</name>
</gene>
<organism evidence="1">
    <name type="scientific">Aliivibrio phage vB_Alvi_H905</name>
    <dbReference type="NCBI Taxonomy" id="3234039"/>
    <lineage>
        <taxon>Viruses</taxon>
    </lineage>
</organism>
<name>A0AB39C9X2_9VIRU</name>
<evidence type="ECO:0000313" key="1">
    <source>
        <dbReference type="EMBL" id="XDJ03476.1"/>
    </source>
</evidence>
<sequence>MTTTKMRPRIGAHVAGELDHVSRDGIVVVGGPYSSGTVLGEKDDGTFTQLDIAADAAEAATAAVVLYGHIDTADPTQAVAHARVCALYDQKLIWPDAITTVQKEAAVSALAEKQIVLR</sequence>
<reference evidence="1" key="1">
    <citation type="journal article" date="2024" name="Genome Announc.">
        <title>Genome sequence of H905.</title>
        <authorList>
            <person name="Whistler C."/>
            <person name="Calawa J."/>
        </authorList>
    </citation>
    <scope>NUCLEOTIDE SEQUENCE</scope>
</reference>
<reference evidence="1" key="2">
    <citation type="submission" date="2024-07" db="EMBL/GenBank/DDBJ databases">
        <authorList>
            <person name="Foxall R."/>
        </authorList>
    </citation>
    <scope>NUCLEOTIDE SEQUENCE</scope>
</reference>
<dbReference type="EMBL" id="PP986400">
    <property type="protein sequence ID" value="XDJ03476.1"/>
    <property type="molecule type" value="Genomic_DNA"/>
</dbReference>
<accession>A0AB39C9X2</accession>
<proteinExistence type="predicted"/>
<dbReference type="Pfam" id="PF02924">
    <property type="entry name" value="HDPD"/>
    <property type="match status" value="1"/>
</dbReference>
<dbReference type="InterPro" id="IPR004195">
    <property type="entry name" value="Head_decoration_D"/>
</dbReference>